<dbReference type="EMBL" id="JAUOQO010000829">
    <property type="protein sequence ID" value="MDO6575539.1"/>
    <property type="molecule type" value="Genomic_DNA"/>
</dbReference>
<dbReference type="Gene3D" id="2.60.120.180">
    <property type="match status" value="1"/>
</dbReference>
<dbReference type="InterPro" id="IPR013320">
    <property type="entry name" value="ConA-like_dom_sf"/>
</dbReference>
<feature type="domain" description="GH11" evidence="1">
    <location>
        <begin position="12"/>
        <end position="69"/>
    </location>
</feature>
<evidence type="ECO:0000313" key="2">
    <source>
        <dbReference type="EMBL" id="MDO6575539.1"/>
    </source>
</evidence>
<feature type="non-terminal residue" evidence="2">
    <location>
        <position position="1"/>
    </location>
</feature>
<proteinExistence type="predicted"/>
<comment type="caution">
    <text evidence="2">The sequence shown here is derived from an EMBL/GenBank/DDBJ whole genome shotgun (WGS) entry which is preliminary data.</text>
</comment>
<dbReference type="InterPro" id="IPR013319">
    <property type="entry name" value="GH11/12"/>
</dbReference>
<evidence type="ECO:0000313" key="3">
    <source>
        <dbReference type="Proteomes" id="UP001170310"/>
    </source>
</evidence>
<keyword evidence="3" id="KW-1185">Reference proteome</keyword>
<dbReference type="GO" id="GO:0004553">
    <property type="term" value="F:hydrolase activity, hydrolyzing O-glycosyl compounds"/>
    <property type="evidence" value="ECO:0007669"/>
    <property type="project" value="InterPro"/>
</dbReference>
<feature type="non-terminal residue" evidence="2">
    <location>
        <position position="80"/>
    </location>
</feature>
<protein>
    <submittedName>
        <fullName evidence="2">Glycoside hydrolase family 11 protein</fullName>
    </submittedName>
</protein>
<dbReference type="Proteomes" id="UP001170310">
    <property type="component" value="Unassembled WGS sequence"/>
</dbReference>
<dbReference type="SUPFAM" id="SSF49899">
    <property type="entry name" value="Concanavalin A-like lectins/glucanases"/>
    <property type="match status" value="1"/>
</dbReference>
<keyword evidence="2" id="KW-0378">Hydrolase</keyword>
<dbReference type="InterPro" id="IPR033123">
    <property type="entry name" value="GH11_dom"/>
</dbReference>
<evidence type="ECO:0000259" key="1">
    <source>
        <dbReference type="Pfam" id="PF00457"/>
    </source>
</evidence>
<organism evidence="2 3">
    <name type="scientific">Staphylococcus pasteuri_A</name>
    <dbReference type="NCBI Taxonomy" id="3062664"/>
    <lineage>
        <taxon>Bacteria</taxon>
        <taxon>Bacillati</taxon>
        <taxon>Bacillota</taxon>
        <taxon>Bacilli</taxon>
        <taxon>Bacillales</taxon>
        <taxon>Staphylococcaceae</taxon>
        <taxon>Staphylococcus</taxon>
    </lineage>
</organism>
<name>A0AAW7YTB2_9STAP</name>
<accession>A0AAW7YTB2</accession>
<dbReference type="Pfam" id="PF00457">
    <property type="entry name" value="Glyco_hydro_11"/>
    <property type="match status" value="1"/>
</dbReference>
<sequence>RNGAQYCGNGDNRQFKQYWSVRRSPTSTGSNQELDFGPHANRWDNSDLGFKTNGIANGYQILAIEVFGDANLNHKGAVDL</sequence>
<gene>
    <name evidence="2" type="ORF">Q4528_15610</name>
</gene>
<reference evidence="2" key="1">
    <citation type="submission" date="2023-07" db="EMBL/GenBank/DDBJ databases">
        <title>Genome content predicts the carbon catabolic preferences of heterotrophic bacteria.</title>
        <authorList>
            <person name="Gralka M."/>
        </authorList>
    </citation>
    <scope>NUCLEOTIDE SEQUENCE</scope>
    <source>
        <strain evidence="2">E2R20</strain>
    </source>
</reference>
<dbReference type="AlphaFoldDB" id="A0AAW7YTB2"/>
<dbReference type="RefSeq" id="WP_303522641.1">
    <property type="nucleotide sequence ID" value="NZ_JAUOQO010000829.1"/>
</dbReference>